<name>A0A3D8QWE3_9HELO</name>
<organism evidence="2 3">
    <name type="scientific">Coleophoma cylindrospora</name>
    <dbReference type="NCBI Taxonomy" id="1849047"/>
    <lineage>
        <taxon>Eukaryota</taxon>
        <taxon>Fungi</taxon>
        <taxon>Dikarya</taxon>
        <taxon>Ascomycota</taxon>
        <taxon>Pezizomycotina</taxon>
        <taxon>Leotiomycetes</taxon>
        <taxon>Helotiales</taxon>
        <taxon>Dermateaceae</taxon>
        <taxon>Coleophoma</taxon>
    </lineage>
</organism>
<feature type="region of interest" description="Disordered" evidence="1">
    <location>
        <begin position="206"/>
        <end position="245"/>
    </location>
</feature>
<reference evidence="2 3" key="1">
    <citation type="journal article" date="2018" name="IMA Fungus">
        <title>IMA Genome-F 9: Draft genome sequence of Annulohypoxylon stygium, Aspergillus mulundensis, Berkeleyomyces basicola (syn. Thielaviopsis basicola), Ceratocystis smalleyi, two Cercospora beticola strains, Coleophoma cylindrospora, Fusarium fracticaudum, Phialophora cf. hyalina, and Morchella septimelata.</title>
        <authorList>
            <person name="Wingfield B.D."/>
            <person name="Bills G.F."/>
            <person name="Dong Y."/>
            <person name="Huang W."/>
            <person name="Nel W.J."/>
            <person name="Swalarsk-Parry B.S."/>
            <person name="Vaghefi N."/>
            <person name="Wilken P.M."/>
            <person name="An Z."/>
            <person name="de Beer Z.W."/>
            <person name="De Vos L."/>
            <person name="Chen L."/>
            <person name="Duong T.A."/>
            <person name="Gao Y."/>
            <person name="Hammerbacher A."/>
            <person name="Kikkert J.R."/>
            <person name="Li Y."/>
            <person name="Li H."/>
            <person name="Li K."/>
            <person name="Li Q."/>
            <person name="Liu X."/>
            <person name="Ma X."/>
            <person name="Naidoo K."/>
            <person name="Pethybridge S.J."/>
            <person name="Sun J."/>
            <person name="Steenkamp E.T."/>
            <person name="van der Nest M.A."/>
            <person name="van Wyk S."/>
            <person name="Wingfield M.J."/>
            <person name="Xiong C."/>
            <person name="Yue Q."/>
            <person name="Zhang X."/>
        </authorList>
    </citation>
    <scope>NUCLEOTIDE SEQUENCE [LARGE SCALE GENOMIC DNA]</scope>
    <source>
        <strain evidence="2 3">BP6252</strain>
    </source>
</reference>
<gene>
    <name evidence="2" type="ORF">BP6252_09714</name>
</gene>
<comment type="caution">
    <text evidence="2">The sequence shown here is derived from an EMBL/GenBank/DDBJ whole genome shotgun (WGS) entry which is preliminary data.</text>
</comment>
<evidence type="ECO:0000313" key="2">
    <source>
        <dbReference type="EMBL" id="RDW66079.1"/>
    </source>
</evidence>
<accession>A0A3D8QWE3</accession>
<dbReference type="Proteomes" id="UP000256645">
    <property type="component" value="Unassembled WGS sequence"/>
</dbReference>
<keyword evidence="3" id="KW-1185">Reference proteome</keyword>
<sequence>MVDAEPILVPYLKHIAPMGLGLPARSSTGADWHVNVSSTSIGADADHLRASQGEGLAQANGHRRLPRGFKYILNAAKTLSSPSLLERCSARCQTTPEQAAPISKLGVPEKSLIGILRRDRASLGVSASTRGKAAICWKRSHSDRPMPSVRGIRLKFLLNVDVAQAGRPGPASLIGSFTWVRTPQILSVVQLPESIKRPAVLTAPPNLKKRSAMAPLRASKRNPCYDADGTSATSKSSSGNGRQTVQDELKPRVFLGWVIDFALQSCAIGEGCSHTGST</sequence>
<evidence type="ECO:0000256" key="1">
    <source>
        <dbReference type="SAM" id="MobiDB-lite"/>
    </source>
</evidence>
<proteinExistence type="predicted"/>
<dbReference type="AlphaFoldDB" id="A0A3D8QWE3"/>
<protein>
    <submittedName>
        <fullName evidence="2">Uncharacterized protein</fullName>
    </submittedName>
</protein>
<feature type="compositionally biased region" description="Polar residues" evidence="1">
    <location>
        <begin position="230"/>
        <end position="244"/>
    </location>
</feature>
<dbReference type="EMBL" id="PDLM01000011">
    <property type="protein sequence ID" value="RDW66079.1"/>
    <property type="molecule type" value="Genomic_DNA"/>
</dbReference>
<evidence type="ECO:0000313" key="3">
    <source>
        <dbReference type="Proteomes" id="UP000256645"/>
    </source>
</evidence>